<dbReference type="Pfam" id="PF00557">
    <property type="entry name" value="Peptidase_M24"/>
    <property type="match status" value="1"/>
</dbReference>
<evidence type="ECO:0000313" key="3">
    <source>
        <dbReference type="EMBL" id="TWI86148.1"/>
    </source>
</evidence>
<evidence type="ECO:0000259" key="1">
    <source>
        <dbReference type="Pfam" id="PF00557"/>
    </source>
</evidence>
<dbReference type="InterPro" id="IPR036005">
    <property type="entry name" value="Creatinase/aminopeptidase-like"/>
</dbReference>
<dbReference type="InterPro" id="IPR000587">
    <property type="entry name" value="Creatinase_N"/>
</dbReference>
<gene>
    <name evidence="3" type="ORF">JM93_02856</name>
</gene>
<dbReference type="Proteomes" id="UP000320593">
    <property type="component" value="Unassembled WGS sequence"/>
</dbReference>
<dbReference type="InterPro" id="IPR050659">
    <property type="entry name" value="Peptidase_M24B"/>
</dbReference>
<dbReference type="Gene3D" id="3.90.230.10">
    <property type="entry name" value="Creatinase/methionine aminopeptidase superfamily"/>
    <property type="match status" value="1"/>
</dbReference>
<dbReference type="InterPro" id="IPR029149">
    <property type="entry name" value="Creatin/AminoP/Spt16_N"/>
</dbReference>
<dbReference type="SUPFAM" id="SSF53092">
    <property type="entry name" value="Creatinase/prolidase N-terminal domain"/>
    <property type="match status" value="1"/>
</dbReference>
<feature type="domain" description="Creatinase N-terminal" evidence="2">
    <location>
        <begin position="13"/>
        <end position="151"/>
    </location>
</feature>
<evidence type="ECO:0000259" key="2">
    <source>
        <dbReference type="Pfam" id="PF01321"/>
    </source>
</evidence>
<dbReference type="InterPro" id="IPR000994">
    <property type="entry name" value="Pept_M24"/>
</dbReference>
<dbReference type="AlphaFoldDB" id="A0A562SYN0"/>
<dbReference type="CDD" id="cd01066">
    <property type="entry name" value="APP_MetAP"/>
    <property type="match status" value="1"/>
</dbReference>
<accession>A0A562SYN0</accession>
<protein>
    <submittedName>
        <fullName evidence="3">Xaa-Pro dipeptidase</fullName>
    </submittedName>
</protein>
<dbReference type="SUPFAM" id="SSF55920">
    <property type="entry name" value="Creatinase/aminopeptidase"/>
    <property type="match status" value="1"/>
</dbReference>
<comment type="caution">
    <text evidence="3">The sequence shown here is derived from an EMBL/GenBank/DDBJ whole genome shotgun (WGS) entry which is preliminary data.</text>
</comment>
<feature type="domain" description="Peptidase M24" evidence="1">
    <location>
        <begin position="161"/>
        <end position="349"/>
    </location>
</feature>
<name>A0A562SYN0_9HYPH</name>
<reference evidence="3 4" key="1">
    <citation type="submission" date="2019-07" db="EMBL/GenBank/DDBJ databases">
        <title>Genomic Encyclopedia of Archaeal and Bacterial Type Strains, Phase II (KMG-II): from individual species to whole genera.</title>
        <authorList>
            <person name="Goeker M."/>
        </authorList>
    </citation>
    <scope>NUCLEOTIDE SEQUENCE [LARGE SCALE GENOMIC DNA]</scope>
    <source>
        <strain evidence="3 4">ATCC BAA-252</strain>
    </source>
</reference>
<dbReference type="Gene3D" id="3.40.350.10">
    <property type="entry name" value="Creatinase/prolidase N-terminal domain"/>
    <property type="match status" value="1"/>
</dbReference>
<dbReference type="OrthoDB" id="8286321at2"/>
<dbReference type="EMBL" id="VLLF01000006">
    <property type="protein sequence ID" value="TWI86148.1"/>
    <property type="molecule type" value="Genomic_DNA"/>
</dbReference>
<dbReference type="PANTHER" id="PTHR46112:SF2">
    <property type="entry name" value="XAA-PRO AMINOPEPTIDASE P-RELATED"/>
    <property type="match status" value="1"/>
</dbReference>
<organism evidence="3 4">
    <name type="scientific">Roseibium hamelinense</name>
    <dbReference type="NCBI Taxonomy" id="150831"/>
    <lineage>
        <taxon>Bacteria</taxon>
        <taxon>Pseudomonadati</taxon>
        <taxon>Pseudomonadota</taxon>
        <taxon>Alphaproteobacteria</taxon>
        <taxon>Hyphomicrobiales</taxon>
        <taxon>Stappiaceae</taxon>
        <taxon>Roseibium</taxon>
    </lineage>
</organism>
<proteinExistence type="predicted"/>
<keyword evidence="4" id="KW-1185">Reference proteome</keyword>
<dbReference type="RefSeq" id="WP_145344371.1">
    <property type="nucleotide sequence ID" value="NZ_SMLY01000074.1"/>
</dbReference>
<sequence>MALHFEPEEFDQRRNRLMAEMAKRKLDAMVLFAQESMYWLTGYDTFGFCFFQCLIVTSDDRTVLLTRSADQRQAKQTSNIKDIRIWIDRGEASPVGQLKDMLFDMDLLGARIGLEFDTHGMTGKIGIEIQEELASFADICDESPLIPALRALKSPAEIGYIRKAATLADAAYEAGLAEIKPGADEAGILAAMQGVVLQGDGDYPANDFVIGSGRDALLCRYKSGRRQLQDNDQVTLEWAGVFRHYHAALMRTVIIGRPTDRHMEMYNAAREALSAVEAVLMPGRTFGDVFDAHAGALDAHDMMPHRLNTCGYSLGARFAPSWMDTPMAYKGNKAGIQPDMTLFVHMILMDSVTETAMTLGQTYLTTSARPECLSRLPLDLAVKSG</sequence>
<dbReference type="PANTHER" id="PTHR46112">
    <property type="entry name" value="AMINOPEPTIDASE"/>
    <property type="match status" value="1"/>
</dbReference>
<dbReference type="Pfam" id="PF01321">
    <property type="entry name" value="Creatinase_N"/>
    <property type="match status" value="1"/>
</dbReference>
<evidence type="ECO:0000313" key="4">
    <source>
        <dbReference type="Proteomes" id="UP000320593"/>
    </source>
</evidence>